<accession>B6T9W2</accession>
<proteinExistence type="evidence at transcript level"/>
<organism evidence="2">
    <name type="scientific">Zea mays</name>
    <name type="common">Maize</name>
    <dbReference type="NCBI Taxonomy" id="4577"/>
    <lineage>
        <taxon>Eukaryota</taxon>
        <taxon>Viridiplantae</taxon>
        <taxon>Streptophyta</taxon>
        <taxon>Embryophyta</taxon>
        <taxon>Tracheophyta</taxon>
        <taxon>Spermatophyta</taxon>
        <taxon>Magnoliopsida</taxon>
        <taxon>Liliopsida</taxon>
        <taxon>Poales</taxon>
        <taxon>Poaceae</taxon>
        <taxon>PACMAD clade</taxon>
        <taxon>Panicoideae</taxon>
        <taxon>Andropogonodae</taxon>
        <taxon>Andropogoneae</taxon>
        <taxon>Tripsacinae</taxon>
        <taxon>Zea</taxon>
    </lineage>
</organism>
<keyword evidence="1" id="KW-0472">Membrane</keyword>
<sequence>MLWCEGHPLLPLHIPPLVAHLSLFLGPTAIVLRRMVAAHLVPSHQISSYTSKSRSSACHVLSLVQSVLTRFCWQGFKLLFIVSLMAMPKIKRSHAARVVGAIGEKNKVIYEDVLYYCFHIRDLSTN</sequence>
<evidence type="ECO:0000313" key="2">
    <source>
        <dbReference type="EMBL" id="ACG33895.1"/>
    </source>
</evidence>
<protein>
    <submittedName>
        <fullName evidence="2">Uncharacterized protein</fullName>
    </submittedName>
</protein>
<keyword evidence="1" id="KW-0812">Transmembrane</keyword>
<dbReference type="AlphaFoldDB" id="B6T9W2"/>
<feature type="transmembrane region" description="Helical" evidence="1">
    <location>
        <begin position="12"/>
        <end position="32"/>
    </location>
</feature>
<keyword evidence="1" id="KW-1133">Transmembrane helix</keyword>
<name>B6T9W2_MAIZE</name>
<evidence type="ECO:0000256" key="1">
    <source>
        <dbReference type="SAM" id="Phobius"/>
    </source>
</evidence>
<dbReference type="EMBL" id="EU961777">
    <property type="protein sequence ID" value="ACG33895.1"/>
    <property type="molecule type" value="mRNA"/>
</dbReference>
<reference evidence="2" key="1">
    <citation type="journal article" date="2009" name="Plant Mol. Biol.">
        <title>Insights into corn genes derived from large-scale cDNA sequencing.</title>
        <authorList>
            <person name="Alexandrov N.N."/>
            <person name="Brover V.V."/>
            <person name="Freidin S."/>
            <person name="Troukhan M.E."/>
            <person name="Tatarinova T.V."/>
            <person name="Zhang H."/>
            <person name="Swaller T.J."/>
            <person name="Lu Y.P."/>
            <person name="Bouck J."/>
            <person name="Flavell R.B."/>
            <person name="Feldmann K.A."/>
        </authorList>
    </citation>
    <scope>NUCLEOTIDE SEQUENCE</scope>
</reference>